<dbReference type="InterPro" id="IPR038530">
    <property type="entry name" value="NiFe-hyd_HybE_sf"/>
</dbReference>
<name>G5Q7T8_SALMO</name>
<evidence type="ECO:0000313" key="2">
    <source>
        <dbReference type="EMBL" id="EHC75180.1"/>
    </source>
</evidence>
<dbReference type="Pfam" id="PF11939">
    <property type="entry name" value="NiFe-hyd_HybE"/>
    <property type="match status" value="1"/>
</dbReference>
<reference evidence="2 3" key="1">
    <citation type="journal article" date="2011" name="BMC Genomics">
        <title>Genome sequencing reveals diversification of virulence factor content and possible host adaptation in distinct subpopulations of Salmonella enterica.</title>
        <authorList>
            <person name="den Bakker H.C."/>
            <person name="Moreno Switt A.I."/>
            <person name="Govoni G."/>
            <person name="Cummings C.A."/>
            <person name="Ranieri M.L."/>
            <person name="Degoricija L."/>
            <person name="Hoelzer K."/>
            <person name="Rodriguez-Rivera L.D."/>
            <person name="Brown S."/>
            <person name="Bolchacova E."/>
            <person name="Furtado M.R."/>
            <person name="Wiedmann M."/>
        </authorList>
    </citation>
    <scope>NUCLEOTIDE SEQUENCE [LARGE SCALE GENOMIC DNA]</scope>
    <source>
        <strain evidence="2 3">S5-403</strain>
    </source>
</reference>
<dbReference type="EMBL" id="AFCS01000996">
    <property type="protein sequence ID" value="EHC75180.1"/>
    <property type="molecule type" value="Genomic_DNA"/>
</dbReference>
<protein>
    <submittedName>
        <fullName evidence="2">Hydrogenase-2 operon protein HybE</fullName>
    </submittedName>
</protein>
<comment type="similarity">
    <text evidence="1">Belongs to the HupJ family.</text>
</comment>
<dbReference type="Proteomes" id="UP000003221">
    <property type="component" value="Unassembled WGS sequence"/>
</dbReference>
<evidence type="ECO:0000256" key="1">
    <source>
        <dbReference type="ARBA" id="ARBA00006532"/>
    </source>
</evidence>
<dbReference type="Gene3D" id="3.30.1460.40">
    <property type="entry name" value="[NiFe]-hydrogenase assembly chaperone, HybE"/>
    <property type="match status" value="1"/>
</dbReference>
<gene>
    <name evidence="2" type="ORF">LTSEMON_4399</name>
</gene>
<dbReference type="InterPro" id="IPR023994">
    <property type="entry name" value="NiFe-hyd_HybE"/>
</dbReference>
<dbReference type="PATRIC" id="fig|913242.3.peg.3804"/>
<sequence length="175" mass="19317">MSETFSGFDTAPVARVQAAFEEIAHRSMHDLSFLHPTMPVHVSDFTLFEGQWTGTVITPWMLSALIFPGPDQIWLDRARMAATDQIWPGRTVGEKLGLQLPYGTMTFTVGELEGVSQYLACSLMSPLSRSLSPEEGVRLADDCARMLLSLPVSNPDAPQTSRRALLFGRRSCENA</sequence>
<evidence type="ECO:0000313" key="3">
    <source>
        <dbReference type="Proteomes" id="UP000003221"/>
    </source>
</evidence>
<accession>G5Q7T8</accession>
<dbReference type="AlphaFoldDB" id="G5Q7T8"/>
<comment type="caution">
    <text evidence="2">The sequence shown here is derived from an EMBL/GenBank/DDBJ whole genome shotgun (WGS) entry which is preliminary data.</text>
</comment>
<proteinExistence type="inferred from homology"/>
<organism evidence="2 3">
    <name type="scientific">Salmonella enterica subsp. enterica serovar Montevideo str. S5-403</name>
    <dbReference type="NCBI Taxonomy" id="913242"/>
    <lineage>
        <taxon>Bacteria</taxon>
        <taxon>Pseudomonadati</taxon>
        <taxon>Pseudomonadota</taxon>
        <taxon>Gammaproteobacteria</taxon>
        <taxon>Enterobacterales</taxon>
        <taxon>Enterobacteriaceae</taxon>
        <taxon>Salmonella</taxon>
    </lineage>
</organism>
<dbReference type="NCBIfam" id="TIGR03993">
    <property type="entry name" value="hydrog_HybE"/>
    <property type="match status" value="1"/>
</dbReference>